<reference evidence="2 3" key="1">
    <citation type="submission" date="2014-03" db="EMBL/GenBank/DDBJ databases">
        <title>Draft genome sequence of Deinococcus phoenicis 1P10ME.</title>
        <authorList>
            <person name="Stepanov V.G."/>
            <person name="Vaishampayan P."/>
            <person name="Venkateswaran K."/>
            <person name="Fox G.E."/>
        </authorList>
    </citation>
    <scope>NUCLEOTIDE SEQUENCE [LARGE SCALE GENOMIC DNA]</scope>
    <source>
        <strain evidence="2 3">1P10ME</strain>
    </source>
</reference>
<dbReference type="AlphaFoldDB" id="A0A016QKU7"/>
<dbReference type="EMBL" id="JHAC01000082">
    <property type="protein sequence ID" value="EYB66497.1"/>
    <property type="molecule type" value="Genomic_DNA"/>
</dbReference>
<accession>A0A016QKU7</accession>
<dbReference type="OrthoDB" id="69332at2"/>
<gene>
    <name evidence="2" type="ORF">DEIPH_ctg103orf0021</name>
</gene>
<keyword evidence="1" id="KW-0812">Transmembrane</keyword>
<dbReference type="PATRIC" id="fig|1476583.3.peg.3445"/>
<keyword evidence="1" id="KW-0472">Membrane</keyword>
<keyword evidence="3" id="KW-1185">Reference proteome</keyword>
<protein>
    <recommendedName>
        <fullName evidence="4">Cell division protein FtsB</fullName>
    </recommendedName>
</protein>
<evidence type="ECO:0000256" key="1">
    <source>
        <dbReference type="SAM" id="Phobius"/>
    </source>
</evidence>
<dbReference type="STRING" id="1476583.DEIPH_ctg103orf0021"/>
<keyword evidence="1" id="KW-1133">Transmembrane helix</keyword>
<comment type="caution">
    <text evidence="2">The sequence shown here is derived from an EMBL/GenBank/DDBJ whole genome shotgun (WGS) entry which is preliminary data.</text>
</comment>
<evidence type="ECO:0000313" key="3">
    <source>
        <dbReference type="Proteomes" id="UP000020492"/>
    </source>
</evidence>
<sequence>MLWPMTPTSPPSPPRRDLRAAWRQVQRLPVTLMLASLLAGLGIVQLTFQLGNLAYRSVTWTRETHATQVRIQGLERDVRVLQEAERGANDPAYLEVLARCQGFVGENEDVVVATGAPETPGENCAALRLP</sequence>
<feature type="transmembrane region" description="Helical" evidence="1">
    <location>
        <begin position="28"/>
        <end position="48"/>
    </location>
</feature>
<organism evidence="2 3">
    <name type="scientific">Deinococcus phoenicis</name>
    <dbReference type="NCBI Taxonomy" id="1476583"/>
    <lineage>
        <taxon>Bacteria</taxon>
        <taxon>Thermotogati</taxon>
        <taxon>Deinococcota</taxon>
        <taxon>Deinococci</taxon>
        <taxon>Deinococcales</taxon>
        <taxon>Deinococcaceae</taxon>
        <taxon>Deinococcus</taxon>
    </lineage>
</organism>
<evidence type="ECO:0008006" key="4">
    <source>
        <dbReference type="Google" id="ProtNLM"/>
    </source>
</evidence>
<evidence type="ECO:0000313" key="2">
    <source>
        <dbReference type="EMBL" id="EYB66497.1"/>
    </source>
</evidence>
<name>A0A016QKU7_9DEIO</name>
<proteinExistence type="predicted"/>
<dbReference type="Proteomes" id="UP000020492">
    <property type="component" value="Unassembled WGS sequence"/>
</dbReference>